<dbReference type="InterPro" id="IPR003697">
    <property type="entry name" value="Maf-like"/>
</dbReference>
<evidence type="ECO:0000256" key="2">
    <source>
        <dbReference type="ARBA" id="ARBA00022801"/>
    </source>
</evidence>
<name>A0A3B1A5V3_9ZZZZ</name>
<accession>A0A3B1A5V3</accession>
<dbReference type="CDD" id="cd00555">
    <property type="entry name" value="Maf"/>
    <property type="match status" value="1"/>
</dbReference>
<gene>
    <name evidence="3" type="ORF">MNBD_GAMMA17-1854</name>
</gene>
<dbReference type="GO" id="GO:0047429">
    <property type="term" value="F:nucleoside triphosphate diphosphatase activity"/>
    <property type="evidence" value="ECO:0007669"/>
    <property type="project" value="InterPro"/>
</dbReference>
<evidence type="ECO:0000256" key="1">
    <source>
        <dbReference type="ARBA" id="ARBA00001968"/>
    </source>
</evidence>
<dbReference type="PIRSF" id="PIRSF006305">
    <property type="entry name" value="Maf"/>
    <property type="match status" value="1"/>
</dbReference>
<sequence length="201" mass="21864">MKNVLIYLVSQSPRRRELLHQVGIEHEVILADIDETPHVSEAAELYVSRMALEKARAGRASLSVIDKPLLAADTSVVVDGQILGKPRDEMDARAMLQQLAGRTHQVISAVALVDEAVEASRLSVSHVSFRDINDEESRAYWCSGEPADKAGGYGIQGLGALFIERLEGSYSGVMGLPLFETAALMRDFGVQLPILGVEAHE</sequence>
<organism evidence="3">
    <name type="scientific">hydrothermal vent metagenome</name>
    <dbReference type="NCBI Taxonomy" id="652676"/>
    <lineage>
        <taxon>unclassified sequences</taxon>
        <taxon>metagenomes</taxon>
        <taxon>ecological metagenomes</taxon>
    </lineage>
</organism>
<evidence type="ECO:0000313" key="3">
    <source>
        <dbReference type="EMBL" id="VAW89114.1"/>
    </source>
</evidence>
<dbReference type="NCBIfam" id="TIGR00172">
    <property type="entry name" value="maf"/>
    <property type="match status" value="1"/>
</dbReference>
<protein>
    <submittedName>
        <fullName evidence="3">Septum formation protein Maf</fullName>
    </submittedName>
</protein>
<dbReference type="PANTHER" id="PTHR43213">
    <property type="entry name" value="BIFUNCTIONAL DTTP/UTP PYROPHOSPHATASE/METHYLTRANSFERASE PROTEIN-RELATED"/>
    <property type="match status" value="1"/>
</dbReference>
<dbReference type="PANTHER" id="PTHR43213:SF5">
    <property type="entry name" value="BIFUNCTIONAL DTTP_UTP PYROPHOSPHATASE_METHYLTRANSFERASE PROTEIN-RELATED"/>
    <property type="match status" value="1"/>
</dbReference>
<keyword evidence="2" id="KW-0378">Hydrolase</keyword>
<proteinExistence type="inferred from homology"/>
<dbReference type="Gene3D" id="3.90.950.10">
    <property type="match status" value="1"/>
</dbReference>
<comment type="cofactor">
    <cofactor evidence="1">
        <name>a divalent metal cation</name>
        <dbReference type="ChEBI" id="CHEBI:60240"/>
    </cofactor>
</comment>
<dbReference type="HAMAP" id="MF_00528">
    <property type="entry name" value="Maf"/>
    <property type="match status" value="1"/>
</dbReference>
<dbReference type="InterPro" id="IPR029001">
    <property type="entry name" value="ITPase-like_fam"/>
</dbReference>
<dbReference type="EMBL" id="UOFQ01000121">
    <property type="protein sequence ID" value="VAW89114.1"/>
    <property type="molecule type" value="Genomic_DNA"/>
</dbReference>
<dbReference type="AlphaFoldDB" id="A0A3B1A5V3"/>
<dbReference type="SUPFAM" id="SSF52972">
    <property type="entry name" value="ITPase-like"/>
    <property type="match status" value="1"/>
</dbReference>
<reference evidence="3" key="1">
    <citation type="submission" date="2018-06" db="EMBL/GenBank/DDBJ databases">
        <authorList>
            <person name="Zhirakovskaya E."/>
        </authorList>
    </citation>
    <scope>NUCLEOTIDE SEQUENCE</scope>
</reference>
<dbReference type="Pfam" id="PF02545">
    <property type="entry name" value="Maf"/>
    <property type="match status" value="1"/>
</dbReference>